<dbReference type="OrthoDB" id="7751948at2"/>
<evidence type="ECO:0000313" key="3">
    <source>
        <dbReference type="Proteomes" id="UP000199125"/>
    </source>
</evidence>
<sequence length="615" mass="64800">MSNYSPTAADYRFLLDHHPEVFADRGAARTVLGQLAGGGDALNTEQRLGALATNYRVGGNPPMAKSPIPPGPGTGQDGNFDPAFAALCVDCKPNEPCCMTAGTVMDFADPSRRIEWPATGDKPATRLLIVAKDVRGEMLSGKVRIRGEGRDCMTGHPRRSLFLAQGATMRDTLVSRSGADLEVGYPKTVGTALAMKDFVPEQALLFLMVVDTITSSAAMVAGSGGMTVTPVQCVGEGSMTQAFRVVPFPYFEASGDATVSVGVHFQTTGIGGNASIAGNLTGKYGPLDISGAAKAVATPSSGRGQPSPGEAPGIIGTIASIIGNFSESVSLASPKPGRIVDRTGFGSGVRFDMALKLAGTGIKLEAKKASPDLEARLGSLETSLTMTATGKLDVVDLAAQVMLSPAGARLVQEARATMASKSNAVRGEVRAEVSVSAQGKLTHKIDSNRSVLIPANAPADFESEDMSSEFGGKLTVRGEAMIRLHVEGEIWIVSAEAGVQGTLHTGWIWEMKVDAEKKRKKRYYFEGLKARATGYVRMGATSSHSNSARSRDLEDYSSSRKVTVTQQGPSFTAGDRNWNDPNAKRSELESEGAVYVLLSPTVERVTSAAPPWSNY</sequence>
<keyword evidence="3" id="KW-1185">Reference proteome</keyword>
<name>A0A1H6JFV9_9RHOB</name>
<evidence type="ECO:0000256" key="1">
    <source>
        <dbReference type="SAM" id="MobiDB-lite"/>
    </source>
</evidence>
<gene>
    <name evidence="2" type="ORF">SAMN04488075_0210</name>
</gene>
<dbReference type="RefSeq" id="WP_090844322.1">
    <property type="nucleotide sequence ID" value="NZ_FNXG01000001.1"/>
</dbReference>
<dbReference type="EMBL" id="FNXG01000001">
    <property type="protein sequence ID" value="SEH58567.1"/>
    <property type="molecule type" value="Genomic_DNA"/>
</dbReference>
<evidence type="ECO:0000313" key="2">
    <source>
        <dbReference type="EMBL" id="SEH58567.1"/>
    </source>
</evidence>
<feature type="compositionally biased region" description="Polar residues" evidence="1">
    <location>
        <begin position="559"/>
        <end position="570"/>
    </location>
</feature>
<reference evidence="3" key="1">
    <citation type="submission" date="2016-10" db="EMBL/GenBank/DDBJ databases">
        <authorList>
            <person name="Varghese N."/>
            <person name="Submissions S."/>
        </authorList>
    </citation>
    <scope>NUCLEOTIDE SEQUENCE [LARGE SCALE GENOMIC DNA]</scope>
    <source>
        <strain evidence="3">DSM 11593</strain>
    </source>
</reference>
<protein>
    <submittedName>
        <fullName evidence="2">Uncharacterized protein</fullName>
    </submittedName>
</protein>
<organism evidence="2 3">
    <name type="scientific">Paracoccus alkenifer</name>
    <dbReference type="NCBI Taxonomy" id="65735"/>
    <lineage>
        <taxon>Bacteria</taxon>
        <taxon>Pseudomonadati</taxon>
        <taxon>Pseudomonadota</taxon>
        <taxon>Alphaproteobacteria</taxon>
        <taxon>Rhodobacterales</taxon>
        <taxon>Paracoccaceae</taxon>
        <taxon>Paracoccus</taxon>
    </lineage>
</organism>
<dbReference type="STRING" id="65735.SAMN04488075_0210"/>
<proteinExistence type="predicted"/>
<accession>A0A1H6JFV9</accession>
<feature type="region of interest" description="Disordered" evidence="1">
    <location>
        <begin position="539"/>
        <end position="585"/>
    </location>
</feature>
<dbReference type="Proteomes" id="UP000199125">
    <property type="component" value="Unassembled WGS sequence"/>
</dbReference>
<feature type="compositionally biased region" description="Basic and acidic residues" evidence="1">
    <location>
        <begin position="549"/>
        <end position="558"/>
    </location>
</feature>
<dbReference type="AlphaFoldDB" id="A0A1H6JFV9"/>